<proteinExistence type="predicted"/>
<dbReference type="Proteomes" id="UP001186974">
    <property type="component" value="Unassembled WGS sequence"/>
</dbReference>
<name>A0ACC3D1M6_9PEZI</name>
<dbReference type="EMBL" id="JAWDJW010008702">
    <property type="protein sequence ID" value="KAK3060281.1"/>
    <property type="molecule type" value="Genomic_DNA"/>
</dbReference>
<accession>A0ACC3D1M6</accession>
<reference evidence="1" key="1">
    <citation type="submission" date="2024-09" db="EMBL/GenBank/DDBJ databases">
        <title>Black Yeasts Isolated from many extreme environments.</title>
        <authorList>
            <person name="Coleine C."/>
            <person name="Stajich J.E."/>
            <person name="Selbmann L."/>
        </authorList>
    </citation>
    <scope>NUCLEOTIDE SEQUENCE</scope>
    <source>
        <strain evidence="1">CCFEE 5737</strain>
    </source>
</reference>
<comment type="caution">
    <text evidence="1">The sequence shown here is derived from an EMBL/GenBank/DDBJ whole genome shotgun (WGS) entry which is preliminary data.</text>
</comment>
<protein>
    <submittedName>
        <fullName evidence="1">Uncharacterized protein</fullName>
    </submittedName>
</protein>
<gene>
    <name evidence="1" type="ORF">LTS18_008897</name>
</gene>
<sequence length="89" mass="9753">MPDVRQRKEKGAPSTSQPEDRSKNRPAPTSPWNTTGIVIAVGVLSCFLIILTWAMMFVTANRAGIRTLNSYLPIGLPIPSTRMTDGQLI</sequence>
<evidence type="ECO:0000313" key="1">
    <source>
        <dbReference type="EMBL" id="KAK3060281.1"/>
    </source>
</evidence>
<evidence type="ECO:0000313" key="2">
    <source>
        <dbReference type="Proteomes" id="UP001186974"/>
    </source>
</evidence>
<organism evidence="1 2">
    <name type="scientific">Coniosporium uncinatum</name>
    <dbReference type="NCBI Taxonomy" id="93489"/>
    <lineage>
        <taxon>Eukaryota</taxon>
        <taxon>Fungi</taxon>
        <taxon>Dikarya</taxon>
        <taxon>Ascomycota</taxon>
        <taxon>Pezizomycotina</taxon>
        <taxon>Dothideomycetes</taxon>
        <taxon>Dothideomycetes incertae sedis</taxon>
        <taxon>Coniosporium</taxon>
    </lineage>
</organism>
<feature type="non-terminal residue" evidence="1">
    <location>
        <position position="89"/>
    </location>
</feature>
<keyword evidence="2" id="KW-1185">Reference proteome</keyword>